<evidence type="ECO:0000259" key="1">
    <source>
        <dbReference type="Pfam" id="PF08240"/>
    </source>
</evidence>
<name>A0A9P5L7A5_9HYPO</name>
<accession>A0A9P5L7A5</accession>
<dbReference type="SUPFAM" id="SSF50129">
    <property type="entry name" value="GroES-like"/>
    <property type="match status" value="1"/>
</dbReference>
<dbReference type="PANTHER" id="PTHR45033:SF2">
    <property type="entry name" value="ZINC-TYPE ALCOHOL DEHYDROGENASE-LIKE PROTEIN C1773.06C"/>
    <property type="match status" value="1"/>
</dbReference>
<organism evidence="2 3">
    <name type="scientific">Cylindrodendrum hubeiense</name>
    <dbReference type="NCBI Taxonomy" id="595255"/>
    <lineage>
        <taxon>Eukaryota</taxon>
        <taxon>Fungi</taxon>
        <taxon>Dikarya</taxon>
        <taxon>Ascomycota</taxon>
        <taxon>Pezizomycotina</taxon>
        <taxon>Sordariomycetes</taxon>
        <taxon>Hypocreomycetidae</taxon>
        <taxon>Hypocreales</taxon>
        <taxon>Nectriaceae</taxon>
        <taxon>Cylindrodendrum</taxon>
    </lineage>
</organism>
<dbReference type="Proteomes" id="UP000722485">
    <property type="component" value="Unassembled WGS sequence"/>
</dbReference>
<evidence type="ECO:0000313" key="3">
    <source>
        <dbReference type="Proteomes" id="UP000722485"/>
    </source>
</evidence>
<proteinExistence type="predicted"/>
<sequence length="103" mass="11281">MATEQLFCLSQRTSIQHLKVLTEAVPEPAAHEVLILIRNVALNFRDYAVAIGQYTFPVRYDVIPGSDMAGGVVASGSMVEGFPQGDKVITSFDFNTLYDAIKD</sequence>
<dbReference type="EMBL" id="JAANBB010000336">
    <property type="protein sequence ID" value="KAF7543858.1"/>
    <property type="molecule type" value="Genomic_DNA"/>
</dbReference>
<gene>
    <name evidence="2" type="ORF">G7Z17_g10395</name>
</gene>
<evidence type="ECO:0000313" key="2">
    <source>
        <dbReference type="EMBL" id="KAF7543858.1"/>
    </source>
</evidence>
<feature type="domain" description="Alcohol dehydrogenase-like N-terminal" evidence="1">
    <location>
        <begin position="30"/>
        <end position="89"/>
    </location>
</feature>
<dbReference type="InterPro" id="IPR052711">
    <property type="entry name" value="Zinc_ADH-like"/>
</dbReference>
<reference evidence="2" key="1">
    <citation type="submission" date="2020-03" db="EMBL/GenBank/DDBJ databases">
        <title>Draft Genome Sequence of Cylindrodendrum hubeiense.</title>
        <authorList>
            <person name="Buettner E."/>
            <person name="Kellner H."/>
        </authorList>
    </citation>
    <scope>NUCLEOTIDE SEQUENCE</scope>
    <source>
        <strain evidence="2">IHI 201604</strain>
    </source>
</reference>
<dbReference type="PANTHER" id="PTHR45033">
    <property type="match status" value="1"/>
</dbReference>
<dbReference type="AlphaFoldDB" id="A0A9P5L7A5"/>
<protein>
    <recommendedName>
        <fullName evidence="1">Alcohol dehydrogenase-like N-terminal domain-containing protein</fullName>
    </recommendedName>
</protein>
<dbReference type="Gene3D" id="3.90.180.10">
    <property type="entry name" value="Medium-chain alcohol dehydrogenases, catalytic domain"/>
    <property type="match status" value="1"/>
</dbReference>
<dbReference type="InterPro" id="IPR011032">
    <property type="entry name" value="GroES-like_sf"/>
</dbReference>
<keyword evidence="3" id="KW-1185">Reference proteome</keyword>
<dbReference type="OrthoDB" id="3509362at2759"/>
<dbReference type="InterPro" id="IPR013154">
    <property type="entry name" value="ADH-like_N"/>
</dbReference>
<comment type="caution">
    <text evidence="2">The sequence shown here is derived from an EMBL/GenBank/DDBJ whole genome shotgun (WGS) entry which is preliminary data.</text>
</comment>
<dbReference type="Pfam" id="PF08240">
    <property type="entry name" value="ADH_N"/>
    <property type="match status" value="1"/>
</dbReference>